<dbReference type="GO" id="GO:0020037">
    <property type="term" value="F:heme binding"/>
    <property type="evidence" value="ECO:0007669"/>
    <property type="project" value="InterPro"/>
</dbReference>
<comment type="cofactor">
    <cofactor evidence="1 8">
        <name>heme</name>
        <dbReference type="ChEBI" id="CHEBI:30413"/>
    </cofactor>
</comment>
<keyword evidence="7" id="KW-0503">Monooxygenase</keyword>
<dbReference type="InterPro" id="IPR001128">
    <property type="entry name" value="Cyt_P450"/>
</dbReference>
<keyword evidence="5" id="KW-0560">Oxidoreductase</keyword>
<dbReference type="GO" id="GO:0004497">
    <property type="term" value="F:monooxygenase activity"/>
    <property type="evidence" value="ECO:0007669"/>
    <property type="project" value="UniProtKB-KW"/>
</dbReference>
<evidence type="ECO:0000256" key="2">
    <source>
        <dbReference type="ARBA" id="ARBA00010617"/>
    </source>
</evidence>
<proteinExistence type="inferred from homology"/>
<evidence type="ECO:0000256" key="4">
    <source>
        <dbReference type="ARBA" id="ARBA00022723"/>
    </source>
</evidence>
<keyword evidence="9" id="KW-0812">Transmembrane</keyword>
<dbReference type="PRINTS" id="PR00463">
    <property type="entry name" value="EP450I"/>
</dbReference>
<dbReference type="EMBL" id="OU963870">
    <property type="protein sequence ID" value="CAH0395914.1"/>
    <property type="molecule type" value="Genomic_DNA"/>
</dbReference>
<dbReference type="AlphaFoldDB" id="A0A9P0APL1"/>
<dbReference type="InterPro" id="IPR036396">
    <property type="entry name" value="Cyt_P450_sf"/>
</dbReference>
<dbReference type="PRINTS" id="PR00385">
    <property type="entry name" value="P450"/>
</dbReference>
<evidence type="ECO:0000256" key="5">
    <source>
        <dbReference type="ARBA" id="ARBA00023002"/>
    </source>
</evidence>
<dbReference type="InterPro" id="IPR002401">
    <property type="entry name" value="Cyt_P450_E_grp-I"/>
</dbReference>
<comment type="similarity">
    <text evidence="2">Belongs to the cytochrome P450 family.</text>
</comment>
<keyword evidence="6 8" id="KW-0408">Iron</keyword>
<evidence type="ECO:0000256" key="1">
    <source>
        <dbReference type="ARBA" id="ARBA00001971"/>
    </source>
</evidence>
<name>A0A9P0APL1_BEMTA</name>
<evidence type="ECO:0000313" key="11">
    <source>
        <dbReference type="Proteomes" id="UP001152759"/>
    </source>
</evidence>
<evidence type="ECO:0000256" key="3">
    <source>
        <dbReference type="ARBA" id="ARBA00022617"/>
    </source>
</evidence>
<dbReference type="Pfam" id="PF00067">
    <property type="entry name" value="p450"/>
    <property type="match status" value="1"/>
</dbReference>
<dbReference type="Gene3D" id="1.10.630.10">
    <property type="entry name" value="Cytochrome P450"/>
    <property type="match status" value="1"/>
</dbReference>
<gene>
    <name evidence="10" type="ORF">BEMITA_LOCUS14039</name>
</gene>
<keyword evidence="9" id="KW-1133">Transmembrane helix</keyword>
<keyword evidence="3 8" id="KW-0349">Heme</keyword>
<feature type="transmembrane region" description="Helical" evidence="9">
    <location>
        <begin position="12"/>
        <end position="28"/>
    </location>
</feature>
<dbReference type="GO" id="GO:0005506">
    <property type="term" value="F:iron ion binding"/>
    <property type="evidence" value="ECO:0007669"/>
    <property type="project" value="InterPro"/>
</dbReference>
<protein>
    <recommendedName>
        <fullName evidence="12">Cytochrome P450</fullName>
    </recommendedName>
</protein>
<dbReference type="GO" id="GO:0016705">
    <property type="term" value="F:oxidoreductase activity, acting on paired donors, with incorporation or reduction of molecular oxygen"/>
    <property type="evidence" value="ECO:0007669"/>
    <property type="project" value="InterPro"/>
</dbReference>
<organism evidence="10 11">
    <name type="scientific">Bemisia tabaci</name>
    <name type="common">Sweetpotato whitefly</name>
    <name type="synonym">Aleurodes tabaci</name>
    <dbReference type="NCBI Taxonomy" id="7038"/>
    <lineage>
        <taxon>Eukaryota</taxon>
        <taxon>Metazoa</taxon>
        <taxon>Ecdysozoa</taxon>
        <taxon>Arthropoda</taxon>
        <taxon>Hexapoda</taxon>
        <taxon>Insecta</taxon>
        <taxon>Pterygota</taxon>
        <taxon>Neoptera</taxon>
        <taxon>Paraneoptera</taxon>
        <taxon>Hemiptera</taxon>
        <taxon>Sternorrhyncha</taxon>
        <taxon>Aleyrodoidea</taxon>
        <taxon>Aleyrodidae</taxon>
        <taxon>Aleyrodinae</taxon>
        <taxon>Bemisia</taxon>
    </lineage>
</organism>
<evidence type="ECO:0000256" key="9">
    <source>
        <dbReference type="SAM" id="Phobius"/>
    </source>
</evidence>
<accession>A0A9P0APL1</accession>
<keyword evidence="9" id="KW-0472">Membrane</keyword>
<dbReference type="SUPFAM" id="SSF48264">
    <property type="entry name" value="Cytochrome P450"/>
    <property type="match status" value="1"/>
</dbReference>
<evidence type="ECO:0000256" key="6">
    <source>
        <dbReference type="ARBA" id="ARBA00023004"/>
    </source>
</evidence>
<dbReference type="PANTHER" id="PTHR24291">
    <property type="entry name" value="CYTOCHROME P450 FAMILY 4"/>
    <property type="match status" value="1"/>
</dbReference>
<sequence length="500" mass="57944">MDINIPPIKISHILWTCLIGALLIRAFYRRWKHQKIYSFMASLPGPVSLPFIGASFFLLGISSTNICSKLKRFVKKYPGVAVFWEREEPHLLTSSREVCNAVLSSGNVEKFYHYRLFQFATKSMFSANGTEWRTLRNIVNPAFRTHVLMQSDDNLDHHVKIFVNQLQRHVSDDGFDIFVPVHLCTLDMICDNMLGARLCNQENRSALMCNSLTEWAEMTFERTFSFWPDFYYALSGQGNATNKLININHNLIYEMVEQRIRKRKALLKESQHSENSRIYIDFLLDNLDAGVLTKDQIISEMLEIFVAGSITTAITNAWVFKLLALYPDIQERAYQEIKENCVDGEVRLNELSKLIYTEMIIKETLRHVGIPFTGRYITEDVQVDEKMTIPAGMNLLICLHELHHDPKYWQRPGKFYPEHFSPANEKARPKGAFIPFMSGPRVCPGNKYAMRSMKLLVASTLLRYKFSTDEKPTDDLRDMDHRLVFMLFPASGFNVKIQHR</sequence>
<feature type="binding site" description="axial binding residue" evidence="8">
    <location>
        <position position="443"/>
    </location>
    <ligand>
        <name>heme</name>
        <dbReference type="ChEBI" id="CHEBI:30413"/>
    </ligand>
    <ligandPart>
        <name>Fe</name>
        <dbReference type="ChEBI" id="CHEBI:18248"/>
    </ligandPart>
</feature>
<evidence type="ECO:0000256" key="7">
    <source>
        <dbReference type="ARBA" id="ARBA00023033"/>
    </source>
</evidence>
<feature type="transmembrane region" description="Helical" evidence="9">
    <location>
        <begin position="40"/>
        <end position="61"/>
    </location>
</feature>
<dbReference type="PANTHER" id="PTHR24291:SF201">
    <property type="entry name" value="CYTOCHROME P450, FAMILY 4, SUBFAMILY B, POLYPEPTIDE 7"/>
    <property type="match status" value="1"/>
</dbReference>
<evidence type="ECO:0000313" key="10">
    <source>
        <dbReference type="EMBL" id="CAH0395914.1"/>
    </source>
</evidence>
<evidence type="ECO:0000256" key="8">
    <source>
        <dbReference type="PIRSR" id="PIRSR602401-1"/>
    </source>
</evidence>
<keyword evidence="11" id="KW-1185">Reference proteome</keyword>
<keyword evidence="4 8" id="KW-0479">Metal-binding</keyword>
<dbReference type="InterPro" id="IPR050196">
    <property type="entry name" value="Cytochrome_P450_Monoox"/>
</dbReference>
<reference evidence="10" key="1">
    <citation type="submission" date="2021-12" db="EMBL/GenBank/DDBJ databases">
        <authorList>
            <person name="King R."/>
        </authorList>
    </citation>
    <scope>NUCLEOTIDE SEQUENCE</scope>
</reference>
<evidence type="ECO:0008006" key="12">
    <source>
        <dbReference type="Google" id="ProtNLM"/>
    </source>
</evidence>
<dbReference type="Proteomes" id="UP001152759">
    <property type="component" value="Chromosome 9"/>
</dbReference>